<dbReference type="AlphaFoldDB" id="A0A8J6CU50"/>
<keyword evidence="5" id="KW-0539">Nucleus</keyword>
<evidence type="ECO:0000256" key="3">
    <source>
        <dbReference type="ARBA" id="ARBA00023125"/>
    </source>
</evidence>
<dbReference type="Gene3D" id="2.20.25.80">
    <property type="entry name" value="WRKY domain"/>
    <property type="match status" value="1"/>
</dbReference>
<dbReference type="GO" id="GO:0043565">
    <property type="term" value="F:sequence-specific DNA binding"/>
    <property type="evidence" value="ECO:0007669"/>
    <property type="project" value="InterPro"/>
</dbReference>
<evidence type="ECO:0000256" key="2">
    <source>
        <dbReference type="ARBA" id="ARBA00023015"/>
    </source>
</evidence>
<evidence type="ECO:0000313" key="9">
    <source>
        <dbReference type="Proteomes" id="UP000701853"/>
    </source>
</evidence>
<proteinExistence type="predicted"/>
<dbReference type="FunFam" id="2.20.25.80:FF:000003">
    <property type="entry name" value="WRKY transcription factor 57"/>
    <property type="match status" value="1"/>
</dbReference>
<dbReference type="SMART" id="SM00774">
    <property type="entry name" value="WRKY"/>
    <property type="match status" value="1"/>
</dbReference>
<dbReference type="InterPro" id="IPR036576">
    <property type="entry name" value="WRKY_dom_sf"/>
</dbReference>
<feature type="compositionally biased region" description="Low complexity" evidence="6">
    <location>
        <begin position="54"/>
        <end position="78"/>
    </location>
</feature>
<accession>A0A8J6CU50</accession>
<evidence type="ECO:0000259" key="7">
    <source>
        <dbReference type="PROSITE" id="PS50811"/>
    </source>
</evidence>
<dbReference type="GO" id="GO:0003700">
    <property type="term" value="F:DNA-binding transcription factor activity"/>
    <property type="evidence" value="ECO:0007669"/>
    <property type="project" value="InterPro"/>
</dbReference>
<dbReference type="OrthoDB" id="693960at2759"/>
<feature type="domain" description="WRKY" evidence="7">
    <location>
        <begin position="117"/>
        <end position="182"/>
    </location>
</feature>
<keyword evidence="2" id="KW-0805">Transcription regulation</keyword>
<dbReference type="Proteomes" id="UP000701853">
    <property type="component" value="Chromosome 9"/>
</dbReference>
<feature type="compositionally biased region" description="Polar residues" evidence="6">
    <location>
        <begin position="38"/>
        <end position="49"/>
    </location>
</feature>
<organism evidence="8 9">
    <name type="scientific">Gossypium anomalum</name>
    <dbReference type="NCBI Taxonomy" id="47600"/>
    <lineage>
        <taxon>Eukaryota</taxon>
        <taxon>Viridiplantae</taxon>
        <taxon>Streptophyta</taxon>
        <taxon>Embryophyta</taxon>
        <taxon>Tracheophyta</taxon>
        <taxon>Spermatophyta</taxon>
        <taxon>Magnoliopsida</taxon>
        <taxon>eudicotyledons</taxon>
        <taxon>Gunneridae</taxon>
        <taxon>Pentapetalae</taxon>
        <taxon>rosids</taxon>
        <taxon>malvids</taxon>
        <taxon>Malvales</taxon>
        <taxon>Malvaceae</taxon>
        <taxon>Malvoideae</taxon>
        <taxon>Gossypium</taxon>
    </lineage>
</organism>
<dbReference type="PANTHER" id="PTHR31221:SF378">
    <property type="entry name" value="WRKY TRANSCRIPTION FACTOR 23-RELATED"/>
    <property type="match status" value="1"/>
</dbReference>
<dbReference type="PROSITE" id="PS50811">
    <property type="entry name" value="WRKY"/>
    <property type="match status" value="1"/>
</dbReference>
<name>A0A8J6CU50_9ROSI</name>
<evidence type="ECO:0000256" key="4">
    <source>
        <dbReference type="ARBA" id="ARBA00023163"/>
    </source>
</evidence>
<dbReference type="Pfam" id="PF03106">
    <property type="entry name" value="WRKY"/>
    <property type="match status" value="1"/>
</dbReference>
<feature type="region of interest" description="Disordered" evidence="6">
    <location>
        <begin position="32"/>
        <end position="110"/>
    </location>
</feature>
<feature type="compositionally biased region" description="Basic residues" evidence="6">
    <location>
        <begin position="94"/>
        <end position="104"/>
    </location>
</feature>
<dbReference type="EMBL" id="JAHUZN010000009">
    <property type="protein sequence ID" value="KAG8484689.1"/>
    <property type="molecule type" value="Genomic_DNA"/>
</dbReference>
<evidence type="ECO:0000256" key="5">
    <source>
        <dbReference type="ARBA" id="ARBA00023242"/>
    </source>
</evidence>
<protein>
    <recommendedName>
        <fullName evidence="7">WRKY domain-containing protein</fullName>
    </recommendedName>
</protein>
<evidence type="ECO:0000256" key="6">
    <source>
        <dbReference type="SAM" id="MobiDB-lite"/>
    </source>
</evidence>
<dbReference type="InterPro" id="IPR044810">
    <property type="entry name" value="WRKY_plant"/>
</dbReference>
<evidence type="ECO:0000256" key="1">
    <source>
        <dbReference type="ARBA" id="ARBA00004123"/>
    </source>
</evidence>
<sequence>MELLGIHQDFFESFIQQPALILSPPLLQLDTEQKPQAGLQSQPYSTVSEFSECLNNPPATPNSSSISSLSNEAANINEQSTNAGDDEEQDKTKKQLKHKKKNQKKQKEPRFAFITKTEIDHLDDGYRWRKYGQKAVKNSPYPRSYYRCTSSGCGVKKRVERSFDDTTIIITTYEGKHTHPCPVPPRGSGFGNIGLTPSFMVHHQYQDQQQQEVEQPYMYASLSPLNPCFSPNGSSSASLIRDHGLLQDIVLPIKMRNEANEQPCNDEEIFRVRFCLVDEKSRYGRLEITIRIKEKILELYGKTQKKGAF</sequence>
<dbReference type="InterPro" id="IPR003657">
    <property type="entry name" value="WRKY_dom"/>
</dbReference>
<comment type="subcellular location">
    <subcellularLocation>
        <location evidence="1">Nucleus</location>
    </subcellularLocation>
</comment>
<dbReference type="SUPFAM" id="SSF118290">
    <property type="entry name" value="WRKY DNA-binding domain"/>
    <property type="match status" value="1"/>
</dbReference>
<keyword evidence="9" id="KW-1185">Reference proteome</keyword>
<keyword evidence="3" id="KW-0238">DNA-binding</keyword>
<evidence type="ECO:0000313" key="8">
    <source>
        <dbReference type="EMBL" id="KAG8484689.1"/>
    </source>
</evidence>
<gene>
    <name evidence="8" type="ORF">CXB51_023584</name>
</gene>
<reference evidence="8 9" key="1">
    <citation type="journal article" date="2021" name="bioRxiv">
        <title>The Gossypium anomalum genome as a resource for cotton improvement and evolutionary analysis of hybrid incompatibility.</title>
        <authorList>
            <person name="Grover C.E."/>
            <person name="Yuan D."/>
            <person name="Arick M.A."/>
            <person name="Miller E.R."/>
            <person name="Hu G."/>
            <person name="Peterson D.G."/>
            <person name="Wendel J.F."/>
            <person name="Udall J.A."/>
        </authorList>
    </citation>
    <scope>NUCLEOTIDE SEQUENCE [LARGE SCALE GENOMIC DNA]</scope>
    <source>
        <strain evidence="8">JFW-Udall</strain>
        <tissue evidence="8">Leaf</tissue>
    </source>
</reference>
<dbReference type="PANTHER" id="PTHR31221">
    <property type="entry name" value="WRKY TRANSCRIPTION FACTOR PROTEIN 1-RELATED"/>
    <property type="match status" value="1"/>
</dbReference>
<keyword evidence="4" id="KW-0804">Transcription</keyword>
<comment type="caution">
    <text evidence="8">The sequence shown here is derived from an EMBL/GenBank/DDBJ whole genome shotgun (WGS) entry which is preliminary data.</text>
</comment>
<dbReference type="GO" id="GO:0005634">
    <property type="term" value="C:nucleus"/>
    <property type="evidence" value="ECO:0007669"/>
    <property type="project" value="UniProtKB-SubCell"/>
</dbReference>